<feature type="region of interest" description="Disordered" evidence="1">
    <location>
        <begin position="635"/>
        <end position="677"/>
    </location>
</feature>
<keyword evidence="3" id="KW-1185">Reference proteome</keyword>
<feature type="compositionally biased region" description="Polar residues" evidence="1">
    <location>
        <begin position="290"/>
        <end position="304"/>
    </location>
</feature>
<feature type="compositionally biased region" description="Basic and acidic residues" evidence="1">
    <location>
        <begin position="223"/>
        <end position="236"/>
    </location>
</feature>
<name>A0A8S3ZVH2_9EUPU</name>
<dbReference type="GO" id="GO:0030141">
    <property type="term" value="C:secretory granule"/>
    <property type="evidence" value="ECO:0007669"/>
    <property type="project" value="TreeGrafter"/>
</dbReference>
<feature type="compositionally biased region" description="Polar residues" evidence="1">
    <location>
        <begin position="352"/>
        <end position="364"/>
    </location>
</feature>
<feature type="compositionally biased region" description="Polar residues" evidence="1">
    <location>
        <begin position="1"/>
        <end position="18"/>
    </location>
</feature>
<evidence type="ECO:0000313" key="3">
    <source>
        <dbReference type="Proteomes" id="UP000678393"/>
    </source>
</evidence>
<accession>A0A8S3ZVH2</accession>
<dbReference type="PANTHER" id="PTHR28597:SF1">
    <property type="entry name" value="VOLTAGE-DEPENDENT CALCIUM CHANNEL BETA SUBUNIT-ASSOCIATED REGULATORY PROTEIN"/>
    <property type="match status" value="1"/>
</dbReference>
<sequence>MSSTLSSLKQDTTSSSLPSIRPISDFPPCLLSSHSRRGDDTSLSTLSHFKPIREGGRSAFTIHRPIRTQVSVEVHQQAHNRDGGNYSNNSSEELHQRLLGRLDRTYSQAFSSQSNHLSQRQGFARPANSHSLESPRQSSYKDSRQVRSHDDCLEDYDVLKITEFSKGPFYNTDYDIISELASPTSSKVRYNDTGSLEQLNEDSAPFACGLEFDALIKMEDSREQAALDDRRDQDHSEDTEDSAETLNGNRKYRALWRLRATLEEEEECSDTVRMEDLTSPDDSFEREHVTPNTTSFESNAQSEPCPSDHRDSGIQFEICSTRPLNHVNFLHPNYENRRQNYRNVMGGRFKRGNQSTSVENSFDSVETDGDISDTSRYEMTTTSFESSTTTDNTDSTNESQASKLVQMKADSGYKSLETQQQSSKEMGDHDAARWDFRASVECGEGIAARRDRRTSLERADMVCYAFGQPGAVGLIGDSGKTYPHQGMRRSSGTAAQVRCDPTWRPVHAASHFTRRDVKTASKKRREYSRERQLVHVCESIQEPAVELRTDMLTREDTTTPHKISVFARFFRSHPRGHRSQYLARDYSIDQKTNSIFNEFVRQEISPTVPESTSMPRLNRHRLQRKHTEPMLLTEARATSRDRLAPSMRSASLGSESSVGSARRISPQDSIEEKDDEMGDETVFLHRLPVWSSFRSPDINLVSRQVQTLSVHDIPVIKLSEQEVPEIT</sequence>
<dbReference type="EMBL" id="CAJHNH020006257">
    <property type="protein sequence ID" value="CAG5133493.1"/>
    <property type="molecule type" value="Genomic_DNA"/>
</dbReference>
<evidence type="ECO:0000313" key="2">
    <source>
        <dbReference type="EMBL" id="CAG5133493.1"/>
    </source>
</evidence>
<feature type="region of interest" description="Disordered" evidence="1">
    <location>
        <begin position="31"/>
        <end position="50"/>
    </location>
</feature>
<feature type="region of interest" description="Disordered" evidence="1">
    <location>
        <begin position="1"/>
        <end position="21"/>
    </location>
</feature>
<feature type="compositionally biased region" description="Polar residues" evidence="1">
    <location>
        <begin position="110"/>
        <end position="121"/>
    </location>
</feature>
<evidence type="ECO:0000256" key="1">
    <source>
        <dbReference type="SAM" id="MobiDB-lite"/>
    </source>
</evidence>
<comment type="caution">
    <text evidence="2">The sequence shown here is derived from an EMBL/GenBank/DDBJ whole genome shotgun (WGS) entry which is preliminary data.</text>
</comment>
<organism evidence="2 3">
    <name type="scientific">Candidula unifasciata</name>
    <dbReference type="NCBI Taxonomy" id="100452"/>
    <lineage>
        <taxon>Eukaryota</taxon>
        <taxon>Metazoa</taxon>
        <taxon>Spiralia</taxon>
        <taxon>Lophotrochozoa</taxon>
        <taxon>Mollusca</taxon>
        <taxon>Gastropoda</taxon>
        <taxon>Heterobranchia</taxon>
        <taxon>Euthyneura</taxon>
        <taxon>Panpulmonata</taxon>
        <taxon>Eupulmonata</taxon>
        <taxon>Stylommatophora</taxon>
        <taxon>Helicina</taxon>
        <taxon>Helicoidea</taxon>
        <taxon>Geomitridae</taxon>
        <taxon>Candidula</taxon>
    </lineage>
</organism>
<dbReference type="GO" id="GO:0045955">
    <property type="term" value="P:negative regulation of calcium ion-dependent exocytosis"/>
    <property type="evidence" value="ECO:0007669"/>
    <property type="project" value="TreeGrafter"/>
</dbReference>
<dbReference type="AlphaFoldDB" id="A0A8S3ZVH2"/>
<feature type="compositionally biased region" description="Low complexity" evidence="1">
    <location>
        <begin position="380"/>
        <end position="399"/>
    </location>
</feature>
<dbReference type="GO" id="GO:0044325">
    <property type="term" value="F:transmembrane transporter binding"/>
    <property type="evidence" value="ECO:0007669"/>
    <property type="project" value="InterPro"/>
</dbReference>
<feature type="region of interest" description="Disordered" evidence="1">
    <location>
        <begin position="110"/>
        <end position="147"/>
    </location>
</feature>
<protein>
    <submittedName>
        <fullName evidence="2">Uncharacterized protein</fullName>
    </submittedName>
</protein>
<proteinExistence type="predicted"/>
<reference evidence="2" key="1">
    <citation type="submission" date="2021-04" db="EMBL/GenBank/DDBJ databases">
        <authorList>
            <consortium name="Molecular Ecology Group"/>
        </authorList>
    </citation>
    <scope>NUCLEOTIDE SEQUENCE</scope>
</reference>
<gene>
    <name evidence="2" type="ORF">CUNI_LOCUS19051</name>
</gene>
<dbReference type="PANTHER" id="PTHR28597">
    <property type="entry name" value="VOLTAGE-DEPENDENT CALCIUM CHANNEL BETA SUBUNIT-ASSOCIATED REGULATORY PROTEIN"/>
    <property type="match status" value="1"/>
</dbReference>
<feature type="region of interest" description="Disordered" evidence="1">
    <location>
        <begin position="223"/>
        <end position="246"/>
    </location>
</feature>
<feature type="compositionally biased region" description="Low complexity" evidence="1">
    <location>
        <begin position="649"/>
        <end position="661"/>
    </location>
</feature>
<dbReference type="InterPro" id="IPR037658">
    <property type="entry name" value="CBARP"/>
</dbReference>
<dbReference type="GO" id="GO:0005886">
    <property type="term" value="C:plasma membrane"/>
    <property type="evidence" value="ECO:0007669"/>
    <property type="project" value="TreeGrafter"/>
</dbReference>
<feature type="compositionally biased region" description="Polar residues" evidence="1">
    <location>
        <begin position="128"/>
        <end position="138"/>
    </location>
</feature>
<feature type="region of interest" description="Disordered" evidence="1">
    <location>
        <begin position="347"/>
        <end position="400"/>
    </location>
</feature>
<feature type="region of interest" description="Disordered" evidence="1">
    <location>
        <begin position="74"/>
        <end position="93"/>
    </location>
</feature>
<dbReference type="OrthoDB" id="6247020at2759"/>
<feature type="region of interest" description="Disordered" evidence="1">
    <location>
        <begin position="267"/>
        <end position="311"/>
    </location>
</feature>
<dbReference type="Proteomes" id="UP000678393">
    <property type="component" value="Unassembled WGS sequence"/>
</dbReference>